<dbReference type="RefSeq" id="WP_149298277.1">
    <property type="nucleotide sequence ID" value="NZ_VTWH01000001.1"/>
</dbReference>
<keyword evidence="1" id="KW-1133">Transmembrane helix</keyword>
<dbReference type="OrthoDB" id="1523552at2"/>
<feature type="transmembrane region" description="Helical" evidence="1">
    <location>
        <begin position="12"/>
        <end position="36"/>
    </location>
</feature>
<evidence type="ECO:0000313" key="2">
    <source>
        <dbReference type="EMBL" id="KAA0972505.1"/>
    </source>
</evidence>
<gene>
    <name evidence="2" type="ORF">FPY71_05300</name>
</gene>
<dbReference type="AlphaFoldDB" id="A0A5B0E2Z2"/>
<organism evidence="2 3">
    <name type="scientific">Aureimonas fodinaquatilis</name>
    <dbReference type="NCBI Taxonomy" id="2565783"/>
    <lineage>
        <taxon>Bacteria</taxon>
        <taxon>Pseudomonadati</taxon>
        <taxon>Pseudomonadota</taxon>
        <taxon>Alphaproteobacteria</taxon>
        <taxon>Hyphomicrobiales</taxon>
        <taxon>Aurantimonadaceae</taxon>
        <taxon>Aureimonas</taxon>
    </lineage>
</organism>
<dbReference type="EMBL" id="VTWH01000001">
    <property type="protein sequence ID" value="KAA0972505.1"/>
    <property type="molecule type" value="Genomic_DNA"/>
</dbReference>
<keyword evidence="1" id="KW-0472">Membrane</keyword>
<comment type="caution">
    <text evidence="2">The sequence shown here is derived from an EMBL/GenBank/DDBJ whole genome shotgun (WGS) entry which is preliminary data.</text>
</comment>
<protein>
    <submittedName>
        <fullName evidence="2">DUF1499 domain-containing protein</fullName>
    </submittedName>
</protein>
<accession>A0A5B0E2Z2</accession>
<proteinExistence type="predicted"/>
<evidence type="ECO:0000256" key="1">
    <source>
        <dbReference type="SAM" id="Phobius"/>
    </source>
</evidence>
<feature type="transmembrane region" description="Helical" evidence="1">
    <location>
        <begin position="42"/>
        <end position="67"/>
    </location>
</feature>
<evidence type="ECO:0000313" key="3">
    <source>
        <dbReference type="Proteomes" id="UP000324738"/>
    </source>
</evidence>
<feature type="transmembrane region" description="Helical" evidence="1">
    <location>
        <begin position="79"/>
        <end position="102"/>
    </location>
</feature>
<dbReference type="Proteomes" id="UP000324738">
    <property type="component" value="Unassembled WGS sequence"/>
</dbReference>
<name>A0A5B0E2Z2_9HYPH</name>
<sequence>MAGHYIRKRVWAADWSFFLVAFSGALLLTGFAFFRASMSDRLVFAYTVIAVAGFLALGLLLSFYSIAQVWRRGGYGGGRAIAALFLGLIVAAPFVGGGILAYEYPTGNSARTAGLVNETEAEIQEGGALMLGRDFPATAREVYQASRQVLDDLRWRVVEVESASLPELENGDLGVSGTVSVPLPTLRSSIPADTEYDRFAQIDAEEYDITAEAFAPLFHFASDVAIRIQEDSGTTFVDVQATSRDVPRDLGQNRRFIDAFLMRLEAVMSQRQSGVVED</sequence>
<dbReference type="InterPro" id="IPR010865">
    <property type="entry name" value="DUF1499"/>
</dbReference>
<keyword evidence="1" id="KW-0812">Transmembrane</keyword>
<reference evidence="2 3" key="1">
    <citation type="submission" date="2019-08" db="EMBL/GenBank/DDBJ databases">
        <title>Aureimonas fodiniaquatilis sp. nov., isolated from a coal mine wastewater.</title>
        <authorList>
            <person name="Kim W."/>
        </authorList>
    </citation>
    <scope>NUCLEOTIDE SEQUENCE [LARGE SCALE GENOMIC DNA]</scope>
    <source>
        <strain evidence="2 3">CAU 1482</strain>
    </source>
</reference>
<dbReference type="Pfam" id="PF07386">
    <property type="entry name" value="DUF1499"/>
    <property type="match status" value="1"/>
</dbReference>
<keyword evidence="3" id="KW-1185">Reference proteome</keyword>